<protein>
    <recommendedName>
        <fullName evidence="2">Death domain-containing protein</fullName>
    </recommendedName>
</protein>
<dbReference type="InterPro" id="IPR011029">
    <property type="entry name" value="DEATH-like_dom_sf"/>
</dbReference>
<dbReference type="PROSITE" id="PS50017">
    <property type="entry name" value="DEATH_DOMAIN"/>
    <property type="match status" value="1"/>
</dbReference>
<reference evidence="3 4" key="1">
    <citation type="submission" date="2024-11" db="EMBL/GenBank/DDBJ databases">
        <title>Chromosome-level genome assembly of the freshwater bivalve Anodonta woodiana.</title>
        <authorList>
            <person name="Chen X."/>
        </authorList>
    </citation>
    <scope>NUCLEOTIDE SEQUENCE [LARGE SCALE GENOMIC DNA]</scope>
    <source>
        <strain evidence="3">MN2024</strain>
        <tissue evidence="3">Gills</tissue>
    </source>
</reference>
<evidence type="ECO:0000313" key="3">
    <source>
        <dbReference type="EMBL" id="KAL3859454.1"/>
    </source>
</evidence>
<keyword evidence="1" id="KW-0732">Signal</keyword>
<dbReference type="AlphaFoldDB" id="A0ABD3VCZ0"/>
<gene>
    <name evidence="3" type="ORF">ACJMK2_009674</name>
</gene>
<dbReference type="EMBL" id="JBJQND010000012">
    <property type="protein sequence ID" value="KAL3859454.1"/>
    <property type="molecule type" value="Genomic_DNA"/>
</dbReference>
<proteinExistence type="predicted"/>
<evidence type="ECO:0000313" key="4">
    <source>
        <dbReference type="Proteomes" id="UP001634394"/>
    </source>
</evidence>
<feature type="domain" description="Death" evidence="2">
    <location>
        <begin position="154"/>
        <end position="203"/>
    </location>
</feature>
<evidence type="ECO:0000256" key="1">
    <source>
        <dbReference type="SAM" id="SignalP"/>
    </source>
</evidence>
<sequence length="219" mass="24974">MSFKISNRNTVYLLIPFLSCIQVSSLPPILPNNKPTERQLGRISMKIGYKSVLLGQALGLSEADIQQIQNVYSHTATQNLMICFKWMLQSGDKATFKNLEMAFMRANIDTDILESVNKAVETVSCLPPGMQDMQPDDKHLSQIASMIETEHVHLGVELEVPLYRIEKILTENLVDVHTQCLEIMKQWRQRKDWQATFRNLEKACICVGINPDILKQSLK</sequence>
<name>A0ABD3VCZ0_SINWO</name>
<keyword evidence="4" id="KW-1185">Reference proteome</keyword>
<dbReference type="Gene3D" id="1.10.533.10">
    <property type="entry name" value="Death Domain, Fas"/>
    <property type="match status" value="2"/>
</dbReference>
<evidence type="ECO:0000259" key="2">
    <source>
        <dbReference type="PROSITE" id="PS50017"/>
    </source>
</evidence>
<feature type="chain" id="PRO_5044794183" description="Death domain-containing protein" evidence="1">
    <location>
        <begin position="26"/>
        <end position="219"/>
    </location>
</feature>
<dbReference type="SUPFAM" id="SSF47986">
    <property type="entry name" value="DEATH domain"/>
    <property type="match status" value="2"/>
</dbReference>
<dbReference type="InterPro" id="IPR000488">
    <property type="entry name" value="Death_dom"/>
</dbReference>
<organism evidence="3 4">
    <name type="scientific">Sinanodonta woodiana</name>
    <name type="common">Chinese pond mussel</name>
    <name type="synonym">Anodonta woodiana</name>
    <dbReference type="NCBI Taxonomy" id="1069815"/>
    <lineage>
        <taxon>Eukaryota</taxon>
        <taxon>Metazoa</taxon>
        <taxon>Spiralia</taxon>
        <taxon>Lophotrochozoa</taxon>
        <taxon>Mollusca</taxon>
        <taxon>Bivalvia</taxon>
        <taxon>Autobranchia</taxon>
        <taxon>Heteroconchia</taxon>
        <taxon>Palaeoheterodonta</taxon>
        <taxon>Unionida</taxon>
        <taxon>Unionoidea</taxon>
        <taxon>Unionidae</taxon>
        <taxon>Unioninae</taxon>
        <taxon>Sinanodonta</taxon>
    </lineage>
</organism>
<dbReference type="CDD" id="cd01670">
    <property type="entry name" value="Death"/>
    <property type="match status" value="1"/>
</dbReference>
<accession>A0ABD3VCZ0</accession>
<feature type="signal peptide" evidence="1">
    <location>
        <begin position="1"/>
        <end position="25"/>
    </location>
</feature>
<dbReference type="Proteomes" id="UP001634394">
    <property type="component" value="Unassembled WGS sequence"/>
</dbReference>
<comment type="caution">
    <text evidence="3">The sequence shown here is derived from an EMBL/GenBank/DDBJ whole genome shotgun (WGS) entry which is preliminary data.</text>
</comment>